<feature type="transmembrane region" description="Helical" evidence="3">
    <location>
        <begin position="6"/>
        <end position="31"/>
    </location>
</feature>
<evidence type="ECO:0000256" key="3">
    <source>
        <dbReference type="SAM" id="Phobius"/>
    </source>
</evidence>
<dbReference type="NCBIfam" id="TIGR02532">
    <property type="entry name" value="IV_pilin_GFxxxE"/>
    <property type="match status" value="1"/>
</dbReference>
<dbReference type="Proteomes" id="UP000186795">
    <property type="component" value="Unassembled WGS sequence"/>
</dbReference>
<reference evidence="5" key="1">
    <citation type="submission" date="2017-01" db="EMBL/GenBank/DDBJ databases">
        <authorList>
            <person name="Varghese N."/>
            <person name="Submissions S."/>
        </authorList>
    </citation>
    <scope>NUCLEOTIDE SEQUENCE [LARGE SCALE GENOMIC DNA]</scope>
    <source>
        <strain evidence="5">DSM 45196</strain>
    </source>
</reference>
<dbReference type="AlphaFoldDB" id="A0A1N7J7I6"/>
<dbReference type="InterPro" id="IPR012902">
    <property type="entry name" value="N_methyl_site"/>
</dbReference>
<evidence type="ECO:0000256" key="2">
    <source>
        <dbReference type="ARBA" id="ARBA00023287"/>
    </source>
</evidence>
<comment type="subcellular location">
    <subcellularLocation>
        <location evidence="1">Cell surface</location>
    </subcellularLocation>
</comment>
<evidence type="ECO:0000313" key="5">
    <source>
        <dbReference type="Proteomes" id="UP000186795"/>
    </source>
</evidence>
<keyword evidence="5" id="KW-1185">Reference proteome</keyword>
<keyword evidence="2" id="KW-0178">Competence</keyword>
<gene>
    <name evidence="4" type="ORF">SAMN05421790_101811</name>
</gene>
<keyword evidence="3" id="KW-0812">Transmembrane</keyword>
<keyword evidence="3" id="KW-1133">Transmembrane helix</keyword>
<dbReference type="InterPro" id="IPR045584">
    <property type="entry name" value="Pilin-like"/>
</dbReference>
<dbReference type="EMBL" id="FTOD01000001">
    <property type="protein sequence ID" value="SIS45282.1"/>
    <property type="molecule type" value="Genomic_DNA"/>
</dbReference>
<sequence>MIRGEAGFTLAETVTALMVFGVLVSVALPILGELQIRHQSHVHRMEALILLQSEMERVQSSTVPVPATGEKNKKGKGVNYRIRWEKKYAEPHLAGTYVEVTWKDANQKRQRETLKGLSFRR</sequence>
<dbReference type="GO" id="GO:0030420">
    <property type="term" value="P:establishment of competence for transformation"/>
    <property type="evidence" value="ECO:0007669"/>
    <property type="project" value="UniProtKB-KW"/>
</dbReference>
<proteinExistence type="predicted"/>
<dbReference type="OrthoDB" id="2988883at2"/>
<evidence type="ECO:0000313" key="4">
    <source>
        <dbReference type="EMBL" id="SIS45282.1"/>
    </source>
</evidence>
<dbReference type="GO" id="GO:0009986">
    <property type="term" value="C:cell surface"/>
    <property type="evidence" value="ECO:0007669"/>
    <property type="project" value="UniProtKB-SubCell"/>
</dbReference>
<evidence type="ECO:0000256" key="1">
    <source>
        <dbReference type="ARBA" id="ARBA00004241"/>
    </source>
</evidence>
<protein>
    <submittedName>
        <fullName evidence="4">Type II secretion system protein I (GspI)</fullName>
    </submittedName>
</protein>
<keyword evidence="3" id="KW-0472">Membrane</keyword>
<organism evidence="4 5">
    <name type="scientific">Kroppenstedtia eburnea</name>
    <dbReference type="NCBI Taxonomy" id="714067"/>
    <lineage>
        <taxon>Bacteria</taxon>
        <taxon>Bacillati</taxon>
        <taxon>Bacillota</taxon>
        <taxon>Bacilli</taxon>
        <taxon>Bacillales</taxon>
        <taxon>Thermoactinomycetaceae</taxon>
        <taxon>Kroppenstedtia</taxon>
    </lineage>
</organism>
<accession>A0A1N7J7I6</accession>
<dbReference type="RefSeq" id="WP_076523418.1">
    <property type="nucleotide sequence ID" value="NZ_CP048103.1"/>
</dbReference>
<name>A0A1N7J7I6_9BACL</name>
<dbReference type="SUPFAM" id="SSF54523">
    <property type="entry name" value="Pili subunits"/>
    <property type="match status" value="1"/>
</dbReference>